<dbReference type="Proteomes" id="UP000824209">
    <property type="component" value="Unassembled WGS sequence"/>
</dbReference>
<evidence type="ECO:0000313" key="4">
    <source>
        <dbReference type="Proteomes" id="UP000824209"/>
    </source>
</evidence>
<reference evidence="3" key="2">
    <citation type="submission" date="2021-04" db="EMBL/GenBank/DDBJ databases">
        <authorList>
            <person name="Gilroy R."/>
        </authorList>
    </citation>
    <scope>NUCLEOTIDE SEQUENCE</scope>
    <source>
        <strain evidence="3">ChiBcec8-14828</strain>
    </source>
</reference>
<evidence type="ECO:0000256" key="1">
    <source>
        <dbReference type="SAM" id="Phobius"/>
    </source>
</evidence>
<keyword evidence="1" id="KW-0812">Transmembrane</keyword>
<keyword evidence="1" id="KW-1133">Transmembrane helix</keyword>
<reference evidence="3" key="1">
    <citation type="journal article" date="2021" name="PeerJ">
        <title>Extensive microbial diversity within the chicken gut microbiome revealed by metagenomics and culture.</title>
        <authorList>
            <person name="Gilroy R."/>
            <person name="Ravi A."/>
            <person name="Getino M."/>
            <person name="Pursley I."/>
            <person name="Horton D.L."/>
            <person name="Alikhan N.F."/>
            <person name="Baker D."/>
            <person name="Gharbi K."/>
            <person name="Hall N."/>
            <person name="Watson M."/>
            <person name="Adriaenssens E.M."/>
            <person name="Foster-Nyarko E."/>
            <person name="Jarju S."/>
            <person name="Secka A."/>
            <person name="Antonio M."/>
            <person name="Oren A."/>
            <person name="Chaudhuri R.R."/>
            <person name="La Ragione R."/>
            <person name="Hildebrand F."/>
            <person name="Pallen M.J."/>
        </authorList>
    </citation>
    <scope>NUCLEOTIDE SEQUENCE</scope>
    <source>
        <strain evidence="3">ChiBcec8-14828</strain>
    </source>
</reference>
<dbReference type="Pfam" id="PF12704">
    <property type="entry name" value="MacB_PCD"/>
    <property type="match status" value="1"/>
</dbReference>
<feature type="domain" description="MacB-like periplasmic core" evidence="2">
    <location>
        <begin position="21"/>
        <end position="164"/>
    </location>
</feature>
<dbReference type="InterPro" id="IPR025857">
    <property type="entry name" value="MacB_PCD"/>
</dbReference>
<keyword evidence="1" id="KW-0472">Membrane</keyword>
<comment type="caution">
    <text evidence="3">The sequence shown here is derived from an EMBL/GenBank/DDBJ whole genome shotgun (WGS) entry which is preliminary data.</text>
</comment>
<dbReference type="AlphaFoldDB" id="A0A9D2S0P3"/>
<dbReference type="EMBL" id="DWYA01000011">
    <property type="protein sequence ID" value="HJB38974.1"/>
    <property type="molecule type" value="Genomic_DNA"/>
</dbReference>
<dbReference type="GO" id="GO:0022857">
    <property type="term" value="F:transmembrane transporter activity"/>
    <property type="evidence" value="ECO:0007669"/>
    <property type="project" value="TreeGrafter"/>
</dbReference>
<sequence>MKISDLLKLSTDNLRRRKGRTALTVIGVVVGTCAIVVMISLGIAANKRTEETLASWSDLTQITVLGYSDSADTPALDDKMVASLKEMEYVIAATPMYNFQNFNGNVLAGAQGRYSSNAGSIIGMEPSAIEPMGYELRSGDYLTDHKGTPKKIPVLVGEDFAYNFEDTKKSYSNPKRYRWKETDENGNATVEPF</sequence>
<feature type="non-terminal residue" evidence="3">
    <location>
        <position position="193"/>
    </location>
</feature>
<evidence type="ECO:0000259" key="2">
    <source>
        <dbReference type="Pfam" id="PF12704"/>
    </source>
</evidence>
<protein>
    <submittedName>
        <fullName evidence="3">ABC transporter permease</fullName>
    </submittedName>
</protein>
<accession>A0A9D2S0P3</accession>
<feature type="transmembrane region" description="Helical" evidence="1">
    <location>
        <begin position="21"/>
        <end position="45"/>
    </location>
</feature>
<proteinExistence type="predicted"/>
<dbReference type="GO" id="GO:0005886">
    <property type="term" value="C:plasma membrane"/>
    <property type="evidence" value="ECO:0007669"/>
    <property type="project" value="TreeGrafter"/>
</dbReference>
<dbReference type="InterPro" id="IPR050250">
    <property type="entry name" value="Macrolide_Exporter_MacB"/>
</dbReference>
<gene>
    <name evidence="3" type="ORF">H9943_01100</name>
</gene>
<evidence type="ECO:0000313" key="3">
    <source>
        <dbReference type="EMBL" id="HJB38974.1"/>
    </source>
</evidence>
<organism evidence="3 4">
    <name type="scientific">Candidatus Ruthenibacterium avium</name>
    <dbReference type="NCBI Taxonomy" id="2838751"/>
    <lineage>
        <taxon>Bacteria</taxon>
        <taxon>Bacillati</taxon>
        <taxon>Bacillota</taxon>
        <taxon>Clostridia</taxon>
        <taxon>Eubacteriales</taxon>
        <taxon>Oscillospiraceae</taxon>
        <taxon>Ruthenibacterium</taxon>
    </lineage>
</organism>
<dbReference type="PANTHER" id="PTHR30572:SF4">
    <property type="entry name" value="ABC TRANSPORTER PERMEASE YTRF"/>
    <property type="match status" value="1"/>
</dbReference>
<dbReference type="PANTHER" id="PTHR30572">
    <property type="entry name" value="MEMBRANE COMPONENT OF TRANSPORTER-RELATED"/>
    <property type="match status" value="1"/>
</dbReference>
<name>A0A9D2S0P3_9FIRM</name>